<dbReference type="PANTHER" id="PTHR19370:SF185">
    <property type="entry name" value="NADH-CYTOCHROME B5 REDUCTASE"/>
    <property type="match status" value="1"/>
</dbReference>
<dbReference type="PRINTS" id="PR00371">
    <property type="entry name" value="FPNCR"/>
</dbReference>
<dbReference type="PRINTS" id="PR00406">
    <property type="entry name" value="CYTB5RDTASE"/>
</dbReference>
<feature type="region of interest" description="Disordered" evidence="13">
    <location>
        <begin position="91"/>
        <end position="114"/>
    </location>
</feature>
<dbReference type="InterPro" id="IPR017938">
    <property type="entry name" value="Riboflavin_synthase-like_b-brl"/>
</dbReference>
<comment type="cofactor">
    <cofactor evidence="1 11 12">
        <name>FAD</name>
        <dbReference type="ChEBI" id="CHEBI:57692"/>
    </cofactor>
</comment>
<dbReference type="InterPro" id="IPR039261">
    <property type="entry name" value="FNR_nucleotide-bd"/>
</dbReference>
<evidence type="ECO:0000256" key="5">
    <source>
        <dbReference type="ARBA" id="ARBA00022787"/>
    </source>
</evidence>
<evidence type="ECO:0000313" key="17">
    <source>
        <dbReference type="EMBL" id="CAH0366182.1"/>
    </source>
</evidence>
<keyword evidence="4 14" id="KW-0812">Transmembrane</keyword>
<dbReference type="OrthoDB" id="432685at2759"/>
<evidence type="ECO:0000256" key="12">
    <source>
        <dbReference type="RuleBase" id="RU361226"/>
    </source>
</evidence>
<dbReference type="InterPro" id="IPR001433">
    <property type="entry name" value="OxRdtase_FAD/NAD-bd"/>
</dbReference>
<evidence type="ECO:0000256" key="13">
    <source>
        <dbReference type="SAM" id="MobiDB-lite"/>
    </source>
</evidence>
<proteinExistence type="inferred from homology"/>
<feature type="binding site" evidence="11">
    <location>
        <position position="141"/>
    </location>
    <ligand>
        <name>FAD</name>
        <dbReference type="ChEBI" id="CHEBI:57692"/>
    </ligand>
</feature>
<organism evidence="16">
    <name type="scientific">Pelagomonas calceolata</name>
    <dbReference type="NCBI Taxonomy" id="35677"/>
    <lineage>
        <taxon>Eukaryota</taxon>
        <taxon>Sar</taxon>
        <taxon>Stramenopiles</taxon>
        <taxon>Ochrophyta</taxon>
        <taxon>Pelagophyceae</taxon>
        <taxon>Pelagomonadales</taxon>
        <taxon>Pelagomonadaceae</taxon>
        <taxon>Pelagomonas</taxon>
    </lineage>
</organism>
<dbReference type="InterPro" id="IPR001709">
    <property type="entry name" value="Flavoprot_Pyr_Nucl_cyt_Rdtase"/>
</dbReference>
<evidence type="ECO:0000256" key="10">
    <source>
        <dbReference type="ARBA" id="ARBA00023136"/>
    </source>
</evidence>
<dbReference type="PROSITE" id="PS51384">
    <property type="entry name" value="FAD_FR"/>
    <property type="match status" value="1"/>
</dbReference>
<dbReference type="SUPFAM" id="SSF63380">
    <property type="entry name" value="Riboflavin synthase domain-like"/>
    <property type="match status" value="1"/>
</dbReference>
<dbReference type="AlphaFoldDB" id="A0A7S3ZRG7"/>
<evidence type="ECO:0000256" key="14">
    <source>
        <dbReference type="SAM" id="Phobius"/>
    </source>
</evidence>
<keyword evidence="9 12" id="KW-0520">NAD</keyword>
<sequence>MTFLDLSPALLIPLIIFGSAAVLLLALYLAKPKPFLDGTRQSLKLQEIKVLSPDTKLFRFALPSDKHCFGLPLGKHVKIFCPNPTGVVAGKWNGRDDPEEGADEIQRSYTPTSSEADLGRADLVIKVYEGGKIDRFPDGGKMSQYFGRLKVGDAISLKGPTGSIEYLGRGNWQYSKRQIKGMSHVGMLAGGTGITPMYQIVQEALRDTSDKTKFSLIFANQTLEDILLLPELNDLAEKHPDRFTVHYTLDRPEASWEGSTGFITAEMISAHLPPPASSTLIVMCGPPPMIKFACKQNLDALGYDKKRQLAF</sequence>
<keyword evidence="5" id="KW-0496">Mitochondrion</keyword>
<evidence type="ECO:0000256" key="7">
    <source>
        <dbReference type="ARBA" id="ARBA00022989"/>
    </source>
</evidence>
<dbReference type="PANTHER" id="PTHR19370">
    <property type="entry name" value="NADH-CYTOCHROME B5 REDUCTASE"/>
    <property type="match status" value="1"/>
</dbReference>
<dbReference type="EC" id="1.6.2.2" evidence="12"/>
<dbReference type="InterPro" id="IPR001834">
    <property type="entry name" value="CBR-like"/>
</dbReference>
<reference evidence="16" key="1">
    <citation type="submission" date="2021-01" db="EMBL/GenBank/DDBJ databases">
        <authorList>
            <person name="Corre E."/>
            <person name="Pelletier E."/>
            <person name="Niang G."/>
            <person name="Scheremetjew M."/>
            <person name="Finn R."/>
            <person name="Kale V."/>
            <person name="Holt S."/>
            <person name="Cochrane G."/>
            <person name="Meng A."/>
            <person name="Brown T."/>
            <person name="Cohen L."/>
        </authorList>
    </citation>
    <scope>NUCLEOTIDE SEQUENCE</scope>
    <source>
        <strain evidence="16">CCMP1756</strain>
    </source>
</reference>
<dbReference type="EMBL" id="HBIW01008296">
    <property type="protein sequence ID" value="CAE0691587.1"/>
    <property type="molecule type" value="Transcribed_RNA"/>
</dbReference>
<feature type="transmembrane region" description="Helical" evidence="14">
    <location>
        <begin position="6"/>
        <end position="30"/>
    </location>
</feature>
<feature type="domain" description="FAD-binding FR-type" evidence="15">
    <location>
        <begin position="38"/>
        <end position="167"/>
    </location>
</feature>
<dbReference type="InterPro" id="IPR008333">
    <property type="entry name" value="Cbr1-like_FAD-bd_dom"/>
</dbReference>
<keyword evidence="10 14" id="KW-0472">Membrane</keyword>
<dbReference type="Pfam" id="PF00175">
    <property type="entry name" value="NAD_binding_1"/>
    <property type="match status" value="1"/>
</dbReference>
<dbReference type="InterPro" id="IPR017927">
    <property type="entry name" value="FAD-bd_FR_type"/>
</dbReference>
<feature type="binding site" evidence="11">
    <location>
        <position position="124"/>
    </location>
    <ligand>
        <name>FAD</name>
        <dbReference type="ChEBI" id="CHEBI:57692"/>
    </ligand>
</feature>
<evidence type="ECO:0000259" key="15">
    <source>
        <dbReference type="PROSITE" id="PS51384"/>
    </source>
</evidence>
<dbReference type="EMBL" id="CAKKNE010000001">
    <property type="protein sequence ID" value="CAH0366182.1"/>
    <property type="molecule type" value="Genomic_DNA"/>
</dbReference>
<dbReference type="Gene3D" id="3.40.50.80">
    <property type="entry name" value="Nucleotide-binding domain of ferredoxin-NADP reductase (FNR) module"/>
    <property type="match status" value="1"/>
</dbReference>
<protein>
    <recommendedName>
        <fullName evidence="12">NADH-cytochrome b5 reductase</fullName>
        <ecNumber evidence="12">1.6.2.2</ecNumber>
    </recommendedName>
</protein>
<keyword evidence="5" id="KW-1000">Mitochondrion outer membrane</keyword>
<evidence type="ECO:0000256" key="6">
    <source>
        <dbReference type="ARBA" id="ARBA00022827"/>
    </source>
</evidence>
<evidence type="ECO:0000256" key="8">
    <source>
        <dbReference type="ARBA" id="ARBA00023002"/>
    </source>
</evidence>
<dbReference type="GO" id="GO:0090524">
    <property type="term" value="F:cytochrome-b5 reductase activity, acting on NADH"/>
    <property type="evidence" value="ECO:0007669"/>
    <property type="project" value="UniProtKB-EC"/>
</dbReference>
<accession>A0A7S3ZRG7</accession>
<feature type="binding site" evidence="11">
    <location>
        <position position="143"/>
    </location>
    <ligand>
        <name>FAD</name>
        <dbReference type="ChEBI" id="CHEBI:57692"/>
    </ligand>
</feature>
<evidence type="ECO:0000256" key="2">
    <source>
        <dbReference type="ARBA" id="ARBA00004294"/>
    </source>
</evidence>
<dbReference type="Gene3D" id="2.40.30.10">
    <property type="entry name" value="Translation factors"/>
    <property type="match status" value="1"/>
</dbReference>
<comment type="catalytic activity">
    <reaction evidence="12">
        <text>2 Fe(III)-[cytochrome b5] + NADH = 2 Fe(II)-[cytochrome b5] + NAD(+) + H(+)</text>
        <dbReference type="Rhea" id="RHEA:46680"/>
        <dbReference type="Rhea" id="RHEA-COMP:10438"/>
        <dbReference type="Rhea" id="RHEA-COMP:10439"/>
        <dbReference type="ChEBI" id="CHEBI:15378"/>
        <dbReference type="ChEBI" id="CHEBI:29033"/>
        <dbReference type="ChEBI" id="CHEBI:29034"/>
        <dbReference type="ChEBI" id="CHEBI:57540"/>
        <dbReference type="ChEBI" id="CHEBI:57945"/>
        <dbReference type="EC" id="1.6.2.2"/>
    </reaction>
</comment>
<feature type="binding site" evidence="11">
    <location>
        <position position="195"/>
    </location>
    <ligand>
        <name>FAD</name>
        <dbReference type="ChEBI" id="CHEBI:57692"/>
    </ligand>
</feature>
<evidence type="ECO:0000256" key="4">
    <source>
        <dbReference type="ARBA" id="ARBA00022692"/>
    </source>
</evidence>
<feature type="binding site" evidence="11">
    <location>
        <position position="109"/>
    </location>
    <ligand>
        <name>FAD</name>
        <dbReference type="ChEBI" id="CHEBI:57692"/>
    </ligand>
</feature>
<keyword evidence="7 14" id="KW-1133">Transmembrane helix</keyword>
<dbReference type="CDD" id="cd06183">
    <property type="entry name" value="cyt_b5_reduct_like"/>
    <property type="match status" value="1"/>
</dbReference>
<evidence type="ECO:0000256" key="1">
    <source>
        <dbReference type="ARBA" id="ARBA00001974"/>
    </source>
</evidence>
<reference evidence="17" key="2">
    <citation type="submission" date="2021-11" db="EMBL/GenBank/DDBJ databases">
        <authorList>
            <consortium name="Genoscope - CEA"/>
            <person name="William W."/>
        </authorList>
    </citation>
    <scope>NUCLEOTIDE SEQUENCE</scope>
</reference>
<keyword evidence="3 11" id="KW-0285">Flavoprotein</keyword>
<name>A0A7S3ZRG7_9STRA</name>
<feature type="binding site" evidence="11">
    <location>
        <position position="142"/>
    </location>
    <ligand>
        <name>FAD</name>
        <dbReference type="ChEBI" id="CHEBI:57692"/>
    </ligand>
</feature>
<evidence type="ECO:0000313" key="18">
    <source>
        <dbReference type="Proteomes" id="UP000789595"/>
    </source>
</evidence>
<evidence type="ECO:0000256" key="9">
    <source>
        <dbReference type="ARBA" id="ARBA00023027"/>
    </source>
</evidence>
<keyword evidence="8 12" id="KW-0560">Oxidoreductase</keyword>
<gene>
    <name evidence="16" type="ORF">PCAL00307_LOCUS7023</name>
    <name evidence="17" type="ORF">PECAL_1P26590</name>
</gene>
<dbReference type="Proteomes" id="UP000789595">
    <property type="component" value="Unassembled WGS sequence"/>
</dbReference>
<dbReference type="GO" id="GO:0005741">
    <property type="term" value="C:mitochondrial outer membrane"/>
    <property type="evidence" value="ECO:0007669"/>
    <property type="project" value="UniProtKB-SubCell"/>
</dbReference>
<evidence type="ECO:0000313" key="16">
    <source>
        <dbReference type="EMBL" id="CAE0691587.1"/>
    </source>
</evidence>
<dbReference type="FunFam" id="3.40.50.80:FF:000019">
    <property type="entry name" value="NADH-cytochrome b5 reductase"/>
    <property type="match status" value="1"/>
</dbReference>
<feature type="binding site" evidence="11">
    <location>
        <position position="126"/>
    </location>
    <ligand>
        <name>FAD</name>
        <dbReference type="ChEBI" id="CHEBI:57692"/>
    </ligand>
</feature>
<comment type="subcellular location">
    <subcellularLocation>
        <location evidence="2">Mitochondrion outer membrane</location>
    </subcellularLocation>
</comment>
<keyword evidence="18" id="KW-1185">Reference proteome</keyword>
<evidence type="ECO:0000256" key="11">
    <source>
        <dbReference type="PIRSR" id="PIRSR601834-1"/>
    </source>
</evidence>
<keyword evidence="6 11" id="KW-0274">FAD</keyword>
<comment type="similarity">
    <text evidence="12">Belongs to the flavoprotein pyridine nucleotide cytochrome reductase family.</text>
</comment>
<dbReference type="GO" id="GO:0071949">
    <property type="term" value="F:FAD binding"/>
    <property type="evidence" value="ECO:0007669"/>
    <property type="project" value="TreeGrafter"/>
</dbReference>
<evidence type="ECO:0000256" key="3">
    <source>
        <dbReference type="ARBA" id="ARBA00022630"/>
    </source>
</evidence>
<dbReference type="SUPFAM" id="SSF52343">
    <property type="entry name" value="Ferredoxin reductase-like, C-terminal NADP-linked domain"/>
    <property type="match status" value="1"/>
</dbReference>
<feature type="binding site" evidence="11">
    <location>
        <position position="107"/>
    </location>
    <ligand>
        <name>FAD</name>
        <dbReference type="ChEBI" id="CHEBI:57692"/>
    </ligand>
</feature>
<dbReference type="Pfam" id="PF00970">
    <property type="entry name" value="FAD_binding_6"/>
    <property type="match status" value="2"/>
</dbReference>